<keyword evidence="4" id="KW-0963">Cytoplasm</keyword>
<keyword evidence="6" id="KW-0206">Cytoskeleton</keyword>
<accession>A0A4U5MSJ2</accession>
<dbReference type="Pfam" id="PF00235">
    <property type="entry name" value="Profilin"/>
    <property type="match status" value="1"/>
</dbReference>
<reference evidence="8 9" key="1">
    <citation type="journal article" date="2015" name="Genome Biol.">
        <title>Comparative genomics of Steinernema reveals deeply conserved gene regulatory networks.</title>
        <authorList>
            <person name="Dillman A.R."/>
            <person name="Macchietto M."/>
            <person name="Porter C.F."/>
            <person name="Rogers A."/>
            <person name="Williams B."/>
            <person name="Antoshechkin I."/>
            <person name="Lee M.M."/>
            <person name="Goodwin Z."/>
            <person name="Lu X."/>
            <person name="Lewis E.E."/>
            <person name="Goodrich-Blair H."/>
            <person name="Stock S.P."/>
            <person name="Adams B.J."/>
            <person name="Sternberg P.W."/>
            <person name="Mortazavi A."/>
        </authorList>
    </citation>
    <scope>NUCLEOTIDE SEQUENCE [LARGE SCALE GENOMIC DNA]</scope>
    <source>
        <strain evidence="8 9">ALL</strain>
    </source>
</reference>
<dbReference type="Proteomes" id="UP000298663">
    <property type="component" value="Unassembled WGS sequence"/>
</dbReference>
<evidence type="ECO:0000256" key="4">
    <source>
        <dbReference type="ARBA" id="ARBA00022490"/>
    </source>
</evidence>
<evidence type="ECO:0000256" key="5">
    <source>
        <dbReference type="ARBA" id="ARBA00023203"/>
    </source>
</evidence>
<evidence type="ECO:0000256" key="7">
    <source>
        <dbReference type="RuleBase" id="RU003909"/>
    </source>
</evidence>
<keyword evidence="9" id="KW-1185">Reference proteome</keyword>
<comment type="subunit">
    <text evidence="3">Occurs in many kinds of cells as a complex with monomeric actin in a 1:1 ratio.</text>
</comment>
<dbReference type="PANTHER" id="PTHR11604:SF0">
    <property type="entry name" value="PROFILIN"/>
    <property type="match status" value="1"/>
</dbReference>
<dbReference type="Gene3D" id="3.30.450.30">
    <property type="entry name" value="Dynein light chain 2a, cytoplasmic"/>
    <property type="match status" value="1"/>
</dbReference>
<dbReference type="SMART" id="SM00392">
    <property type="entry name" value="PROF"/>
    <property type="match status" value="1"/>
</dbReference>
<dbReference type="PANTHER" id="PTHR11604">
    <property type="entry name" value="PROFILIN"/>
    <property type="match status" value="1"/>
</dbReference>
<dbReference type="PRINTS" id="PR00392">
    <property type="entry name" value="PROFILIN"/>
</dbReference>
<dbReference type="OrthoDB" id="421374at2759"/>
<dbReference type="InterPro" id="IPR036140">
    <property type="entry name" value="PFN_sf"/>
</dbReference>
<comment type="similarity">
    <text evidence="2 7">Belongs to the profilin family.</text>
</comment>
<evidence type="ECO:0000256" key="2">
    <source>
        <dbReference type="ARBA" id="ARBA00010058"/>
    </source>
</evidence>
<organism evidence="8 9">
    <name type="scientific">Steinernema carpocapsae</name>
    <name type="common">Entomopathogenic nematode</name>
    <dbReference type="NCBI Taxonomy" id="34508"/>
    <lineage>
        <taxon>Eukaryota</taxon>
        <taxon>Metazoa</taxon>
        <taxon>Ecdysozoa</taxon>
        <taxon>Nematoda</taxon>
        <taxon>Chromadorea</taxon>
        <taxon>Rhabditida</taxon>
        <taxon>Tylenchina</taxon>
        <taxon>Panagrolaimomorpha</taxon>
        <taxon>Strongyloidoidea</taxon>
        <taxon>Steinernematidae</taxon>
        <taxon>Steinernema</taxon>
    </lineage>
</organism>
<evidence type="ECO:0000313" key="9">
    <source>
        <dbReference type="Proteomes" id="UP000298663"/>
    </source>
</evidence>
<dbReference type="STRING" id="34508.A0A4U5MSJ2"/>
<dbReference type="GO" id="GO:0005856">
    <property type="term" value="C:cytoskeleton"/>
    <property type="evidence" value="ECO:0007669"/>
    <property type="project" value="UniProtKB-SubCell"/>
</dbReference>
<evidence type="ECO:0000256" key="3">
    <source>
        <dbReference type="ARBA" id="ARBA00011583"/>
    </source>
</evidence>
<dbReference type="InterPro" id="IPR005455">
    <property type="entry name" value="PFN_euk"/>
</dbReference>
<sequence length="223" mass="25436">MIDLKRARRRRRQRREEKEKSCSLVRFPDFVHGVADTRRRRCQANAFPFVIYKIRFRAGGVLKCGRKMERSKWMLIGLEDVKRNRCEKWRNRELKPEMDWSSLVQKHLLDTGDVTKGAIYVEDGAVLTKSDNFNITEEEAAAALEGFENGEALLANGLEIEGEQYHIVGVNEVRIIGTKGTNGFFIYRTPKTIVIAVYEDGVKPGVCSSAAGALVDHLEDLQY</sequence>
<proteinExistence type="inferred from homology"/>
<reference evidence="8 9" key="2">
    <citation type="journal article" date="2019" name="G3 (Bethesda)">
        <title>Hybrid Assembly of the Genome of the Entomopathogenic Nematode Steinernema carpocapsae Identifies the X-Chromosome.</title>
        <authorList>
            <person name="Serra L."/>
            <person name="Macchietto M."/>
            <person name="Macias-Munoz A."/>
            <person name="McGill C.J."/>
            <person name="Rodriguez I.M."/>
            <person name="Rodriguez B."/>
            <person name="Murad R."/>
            <person name="Mortazavi A."/>
        </authorList>
    </citation>
    <scope>NUCLEOTIDE SEQUENCE [LARGE SCALE GENOMIC DNA]</scope>
    <source>
        <strain evidence="8 9">ALL</strain>
    </source>
</reference>
<evidence type="ECO:0000256" key="1">
    <source>
        <dbReference type="ARBA" id="ARBA00004245"/>
    </source>
</evidence>
<gene>
    <name evidence="8" type="ORF">L596_020093</name>
</gene>
<dbReference type="InterPro" id="IPR048278">
    <property type="entry name" value="PFN"/>
</dbReference>
<dbReference type="SUPFAM" id="SSF55770">
    <property type="entry name" value="Profilin (actin-binding protein)"/>
    <property type="match status" value="1"/>
</dbReference>
<keyword evidence="5 7" id="KW-0009">Actin-binding</keyword>
<name>A0A4U5MSJ2_STECR</name>
<comment type="subcellular location">
    <subcellularLocation>
        <location evidence="1">Cytoplasm</location>
        <location evidence="1">Cytoskeleton</location>
    </subcellularLocation>
</comment>
<protein>
    <recommendedName>
        <fullName evidence="7">Profilin</fullName>
    </recommendedName>
</protein>
<dbReference type="CDD" id="cd00148">
    <property type="entry name" value="PROF"/>
    <property type="match status" value="1"/>
</dbReference>
<dbReference type="GO" id="GO:0005938">
    <property type="term" value="C:cell cortex"/>
    <property type="evidence" value="ECO:0007669"/>
    <property type="project" value="TreeGrafter"/>
</dbReference>
<comment type="caution">
    <text evidence="8">The sequence shown here is derived from an EMBL/GenBank/DDBJ whole genome shotgun (WGS) entry which is preliminary data.</text>
</comment>
<evidence type="ECO:0000256" key="6">
    <source>
        <dbReference type="ARBA" id="ARBA00023212"/>
    </source>
</evidence>
<dbReference type="GO" id="GO:0003785">
    <property type="term" value="F:actin monomer binding"/>
    <property type="evidence" value="ECO:0007669"/>
    <property type="project" value="TreeGrafter"/>
</dbReference>
<evidence type="ECO:0000313" key="8">
    <source>
        <dbReference type="EMBL" id="TKR72681.1"/>
    </source>
</evidence>
<dbReference type="EMBL" id="AZBU02000006">
    <property type="protein sequence ID" value="TKR72681.1"/>
    <property type="molecule type" value="Genomic_DNA"/>
</dbReference>
<dbReference type="AlphaFoldDB" id="A0A4U5MSJ2"/>